<dbReference type="Proteomes" id="UP000076858">
    <property type="component" value="Unassembled WGS sequence"/>
</dbReference>
<evidence type="ECO:0000313" key="2">
    <source>
        <dbReference type="EMBL" id="KZS01534.1"/>
    </source>
</evidence>
<evidence type="ECO:0000313" key="3">
    <source>
        <dbReference type="Proteomes" id="UP000076858"/>
    </source>
</evidence>
<name>A0A162CZU8_9CRUS</name>
<organism evidence="2 3">
    <name type="scientific">Daphnia magna</name>
    <dbReference type="NCBI Taxonomy" id="35525"/>
    <lineage>
        <taxon>Eukaryota</taxon>
        <taxon>Metazoa</taxon>
        <taxon>Ecdysozoa</taxon>
        <taxon>Arthropoda</taxon>
        <taxon>Crustacea</taxon>
        <taxon>Branchiopoda</taxon>
        <taxon>Diplostraca</taxon>
        <taxon>Cladocera</taxon>
        <taxon>Anomopoda</taxon>
        <taxon>Daphniidae</taxon>
        <taxon>Daphnia</taxon>
    </lineage>
</organism>
<reference evidence="2 3" key="1">
    <citation type="submission" date="2016-03" db="EMBL/GenBank/DDBJ databases">
        <title>EvidentialGene: Evidence-directed Construction of Genes on Genomes.</title>
        <authorList>
            <person name="Gilbert D.G."/>
            <person name="Choi J.-H."/>
            <person name="Mockaitis K."/>
            <person name="Colbourne J."/>
            <person name="Pfrender M."/>
        </authorList>
    </citation>
    <scope>NUCLEOTIDE SEQUENCE [LARGE SCALE GENOMIC DNA]</scope>
    <source>
        <strain evidence="2 3">Xinb3</strain>
        <tissue evidence="2">Complete organism</tissue>
    </source>
</reference>
<sequence length="97" mass="10801">LNFAARDGRSLVVVSKTRRFSSNALKDVVDEAVHDRHGFGGDASVGVDLLQHFVDVDSVALLPLALFLFVSFNNVFLSFAGLFRCFSTYFGRHFIFL</sequence>
<dbReference type="STRING" id="35525.A0A162CZU8"/>
<keyword evidence="1" id="KW-1133">Transmembrane helix</keyword>
<feature type="non-terminal residue" evidence="2">
    <location>
        <position position="97"/>
    </location>
</feature>
<keyword evidence="1" id="KW-0812">Transmembrane</keyword>
<evidence type="ECO:0000256" key="1">
    <source>
        <dbReference type="SAM" id="Phobius"/>
    </source>
</evidence>
<feature type="transmembrane region" description="Helical" evidence="1">
    <location>
        <begin position="60"/>
        <end position="83"/>
    </location>
</feature>
<accession>A0A162CZU8</accession>
<gene>
    <name evidence="2" type="ORF">APZ42_001774</name>
</gene>
<keyword evidence="3" id="KW-1185">Reference proteome</keyword>
<dbReference type="EMBL" id="LRGB01006659">
    <property type="protein sequence ID" value="KZS01534.1"/>
    <property type="molecule type" value="Genomic_DNA"/>
</dbReference>
<feature type="non-terminal residue" evidence="2">
    <location>
        <position position="1"/>
    </location>
</feature>
<protein>
    <submittedName>
        <fullName evidence="2">Uncharacterized protein</fullName>
    </submittedName>
</protein>
<comment type="caution">
    <text evidence="2">The sequence shown here is derived from an EMBL/GenBank/DDBJ whole genome shotgun (WGS) entry which is preliminary data.</text>
</comment>
<keyword evidence="1" id="KW-0472">Membrane</keyword>
<dbReference type="AlphaFoldDB" id="A0A162CZU8"/>
<proteinExistence type="predicted"/>